<accession>A0ABS4VU14</accession>
<name>A0ABS4VU14_9PSEU</name>
<dbReference type="EMBL" id="JAGINU010000001">
    <property type="protein sequence ID" value="MBP2367390.1"/>
    <property type="molecule type" value="Genomic_DNA"/>
</dbReference>
<feature type="transmembrane region" description="Helical" evidence="1">
    <location>
        <begin position="12"/>
        <end position="34"/>
    </location>
</feature>
<evidence type="ECO:0000313" key="2">
    <source>
        <dbReference type="EMBL" id="MBP2367390.1"/>
    </source>
</evidence>
<evidence type="ECO:0008006" key="4">
    <source>
        <dbReference type="Google" id="ProtNLM"/>
    </source>
</evidence>
<keyword evidence="3" id="KW-1185">Reference proteome</keyword>
<feature type="transmembrane region" description="Helical" evidence="1">
    <location>
        <begin position="54"/>
        <end position="76"/>
    </location>
</feature>
<reference evidence="2 3" key="1">
    <citation type="submission" date="2021-03" db="EMBL/GenBank/DDBJ databases">
        <title>Sequencing the genomes of 1000 actinobacteria strains.</title>
        <authorList>
            <person name="Klenk H.-P."/>
        </authorList>
    </citation>
    <scope>NUCLEOTIDE SEQUENCE [LARGE SCALE GENOMIC DNA]</scope>
    <source>
        <strain evidence="2 3">DSM 45256</strain>
    </source>
</reference>
<keyword evidence="1" id="KW-0472">Membrane</keyword>
<dbReference type="RefSeq" id="WP_210027525.1">
    <property type="nucleotide sequence ID" value="NZ_JAGINU010000001.1"/>
</dbReference>
<protein>
    <recommendedName>
        <fullName evidence="4">ABC-2 family transporter</fullName>
    </recommendedName>
</protein>
<feature type="transmembrane region" description="Helical" evidence="1">
    <location>
        <begin position="135"/>
        <end position="160"/>
    </location>
</feature>
<evidence type="ECO:0000256" key="1">
    <source>
        <dbReference type="SAM" id="Phobius"/>
    </source>
</evidence>
<evidence type="ECO:0000313" key="3">
    <source>
        <dbReference type="Proteomes" id="UP001519295"/>
    </source>
</evidence>
<proteinExistence type="predicted"/>
<comment type="caution">
    <text evidence="2">The sequence shown here is derived from an EMBL/GenBank/DDBJ whole genome shotgun (WGS) entry which is preliminary data.</text>
</comment>
<sequence length="267" mass="27529">MSWVIWRRHRTALVTTAGLAGTYCLVLAVLAATGTVDTVVRDPFDILGNPAADFFGYLMLAAPALAGAFVGAPLLAGDLERGTHVLLLTQSVSRRRWAASVLLVGGAVVAAAVSVVAAVYLGLAATEPWADPRTMAATGLIPLARTLSAFALGALLGLLLRRVLASAASTLAAVVVTEVAVAALRGVAVPAELRTGPLPYGGTADEDTWVVDRGYTLAGGGMRSGSTGTGCTQDDVECLQAHGVDGSFMLVHPIGDRWPLHWVPPLI</sequence>
<gene>
    <name evidence="2" type="ORF">JOF36_003086</name>
</gene>
<organism evidence="2 3">
    <name type="scientific">Pseudonocardia parietis</name>
    <dbReference type="NCBI Taxonomy" id="570936"/>
    <lineage>
        <taxon>Bacteria</taxon>
        <taxon>Bacillati</taxon>
        <taxon>Actinomycetota</taxon>
        <taxon>Actinomycetes</taxon>
        <taxon>Pseudonocardiales</taxon>
        <taxon>Pseudonocardiaceae</taxon>
        <taxon>Pseudonocardia</taxon>
    </lineage>
</organism>
<keyword evidence="1" id="KW-0812">Transmembrane</keyword>
<dbReference type="Proteomes" id="UP001519295">
    <property type="component" value="Unassembled WGS sequence"/>
</dbReference>
<feature type="transmembrane region" description="Helical" evidence="1">
    <location>
        <begin position="97"/>
        <end position="123"/>
    </location>
</feature>
<keyword evidence="1" id="KW-1133">Transmembrane helix</keyword>